<name>A0AB34HZG7_ESCRO</name>
<comment type="caution">
    <text evidence="2">The sequence shown here is derived from an EMBL/GenBank/DDBJ whole genome shotgun (WGS) entry which is preliminary data.</text>
</comment>
<dbReference type="AlphaFoldDB" id="A0AB34HZG7"/>
<dbReference type="Proteomes" id="UP001159641">
    <property type="component" value="Unassembled WGS sequence"/>
</dbReference>
<gene>
    <name evidence="2" type="ORF">J1605_017935</name>
</gene>
<organism evidence="2 3">
    <name type="scientific">Eschrichtius robustus</name>
    <name type="common">California gray whale</name>
    <name type="synonym">Eschrichtius gibbosus</name>
    <dbReference type="NCBI Taxonomy" id="9764"/>
    <lineage>
        <taxon>Eukaryota</taxon>
        <taxon>Metazoa</taxon>
        <taxon>Chordata</taxon>
        <taxon>Craniata</taxon>
        <taxon>Vertebrata</taxon>
        <taxon>Euteleostomi</taxon>
        <taxon>Mammalia</taxon>
        <taxon>Eutheria</taxon>
        <taxon>Laurasiatheria</taxon>
        <taxon>Artiodactyla</taxon>
        <taxon>Whippomorpha</taxon>
        <taxon>Cetacea</taxon>
        <taxon>Mysticeti</taxon>
        <taxon>Eschrichtiidae</taxon>
        <taxon>Eschrichtius</taxon>
    </lineage>
</organism>
<reference evidence="2 3" key="1">
    <citation type="submission" date="2022-11" db="EMBL/GenBank/DDBJ databases">
        <title>Whole genome sequence of Eschrichtius robustus ER-17-0199.</title>
        <authorList>
            <person name="Bruniche-Olsen A."/>
            <person name="Black A.N."/>
            <person name="Fields C.J."/>
            <person name="Walden K."/>
            <person name="Dewoody J.A."/>
        </authorList>
    </citation>
    <scope>NUCLEOTIDE SEQUENCE [LARGE SCALE GENOMIC DNA]</scope>
    <source>
        <strain evidence="2">ER-17-0199</strain>
        <tissue evidence="2">Blubber</tissue>
    </source>
</reference>
<keyword evidence="3" id="KW-1185">Reference proteome</keyword>
<accession>A0AB34HZG7</accession>
<dbReference type="EMBL" id="JAIQCJ010000418">
    <property type="protein sequence ID" value="KAJ8796380.1"/>
    <property type="molecule type" value="Genomic_DNA"/>
</dbReference>
<dbReference type="InterPro" id="IPR015943">
    <property type="entry name" value="WD40/YVTN_repeat-like_dom_sf"/>
</dbReference>
<evidence type="ECO:0000313" key="3">
    <source>
        <dbReference type="Proteomes" id="UP001159641"/>
    </source>
</evidence>
<dbReference type="SUPFAM" id="SSF101912">
    <property type="entry name" value="Sema domain"/>
    <property type="match status" value="1"/>
</dbReference>
<feature type="region of interest" description="Disordered" evidence="1">
    <location>
        <begin position="147"/>
        <end position="182"/>
    </location>
</feature>
<dbReference type="InterPro" id="IPR036352">
    <property type="entry name" value="Semap_dom_sf"/>
</dbReference>
<evidence type="ECO:0000256" key="1">
    <source>
        <dbReference type="SAM" id="MobiDB-lite"/>
    </source>
</evidence>
<protein>
    <submittedName>
        <fullName evidence="2">Uncharacterized protein</fullName>
    </submittedName>
</protein>
<evidence type="ECO:0000313" key="2">
    <source>
        <dbReference type="EMBL" id="KAJ8796380.1"/>
    </source>
</evidence>
<sequence>MLTEVCQLSYWLKRRCAFANLSTVGNQTLADKNDKDQPERVQPIASSTLIHSDLTSVYGTVVMNRTVLFLGTGNGQLLKWFVCSWPVFSDAVVPRGGTELQLQAAEEETAGPRLTFLGICTGYTFKSHICGYVFRVPITSAECSNKEKEAMRSPGQDLGPEVGGGARTLSRGNRPKSKGSGNCQNLEVGSVVGC</sequence>
<proteinExistence type="predicted"/>
<dbReference type="Gene3D" id="2.130.10.10">
    <property type="entry name" value="YVTN repeat-like/Quinoprotein amine dehydrogenase"/>
    <property type="match status" value="1"/>
</dbReference>